<dbReference type="RefSeq" id="WP_191171394.1">
    <property type="nucleotide sequence ID" value="NZ_JACXZS010000005.1"/>
</dbReference>
<keyword evidence="1" id="KW-0732">Signal</keyword>
<feature type="chain" id="PRO_5045087595" evidence="1">
    <location>
        <begin position="40"/>
        <end position="145"/>
    </location>
</feature>
<accession>A0ABR8NM72</accession>
<dbReference type="EMBL" id="JACXZS010000005">
    <property type="protein sequence ID" value="MBD3941761.1"/>
    <property type="molecule type" value="Genomic_DNA"/>
</dbReference>
<dbReference type="Proteomes" id="UP000598426">
    <property type="component" value="Unassembled WGS sequence"/>
</dbReference>
<reference evidence="2 3" key="1">
    <citation type="submission" date="2020-09" db="EMBL/GenBank/DDBJ databases">
        <title>Isolation and identification of active actinomycetes.</title>
        <authorList>
            <person name="Li X."/>
        </authorList>
    </citation>
    <scope>NUCLEOTIDE SEQUENCE [LARGE SCALE GENOMIC DNA]</scope>
    <source>
        <strain evidence="2 3">NEAU-LLC</strain>
    </source>
</reference>
<comment type="caution">
    <text evidence="2">The sequence shown here is derived from an EMBL/GenBank/DDBJ whole genome shotgun (WGS) entry which is preliminary data.</text>
</comment>
<sequence length="145" mass="15451">MDQITSRRDGARKRVTVAAIGAAALVSASVAGIAGPASAALSDCPSSYLCIWKDASFATAGSGTAYVKFQQYIPDYATWDYAGTSYDANNSATSIYNHGVTETAYMYAEDNKDTLLFDIPRGNSNWALGGNQGDNIESGYYHSFN</sequence>
<organism evidence="2 3">
    <name type="scientific">Microbacterium helvum</name>
    <dbReference type="NCBI Taxonomy" id="2773713"/>
    <lineage>
        <taxon>Bacteria</taxon>
        <taxon>Bacillati</taxon>
        <taxon>Actinomycetota</taxon>
        <taxon>Actinomycetes</taxon>
        <taxon>Micrococcales</taxon>
        <taxon>Microbacteriaceae</taxon>
        <taxon>Microbacterium</taxon>
    </lineage>
</organism>
<proteinExistence type="predicted"/>
<dbReference type="Pfam" id="PF03995">
    <property type="entry name" value="Inhibitor_I36"/>
    <property type="match status" value="1"/>
</dbReference>
<feature type="signal peptide" evidence="1">
    <location>
        <begin position="1"/>
        <end position="39"/>
    </location>
</feature>
<evidence type="ECO:0000256" key="1">
    <source>
        <dbReference type="SAM" id="SignalP"/>
    </source>
</evidence>
<name>A0ABR8NM72_9MICO</name>
<keyword evidence="3" id="KW-1185">Reference proteome</keyword>
<evidence type="ECO:0000313" key="2">
    <source>
        <dbReference type="EMBL" id="MBD3941761.1"/>
    </source>
</evidence>
<gene>
    <name evidence="2" type="ORF">IF188_08660</name>
</gene>
<evidence type="ECO:0000313" key="3">
    <source>
        <dbReference type="Proteomes" id="UP000598426"/>
    </source>
</evidence>
<protein>
    <submittedName>
        <fullName evidence="2">Peptidase inhibitor family I36 protein</fullName>
    </submittedName>
</protein>